<gene>
    <name evidence="7" type="ORF">S01H1_15477</name>
</gene>
<keyword evidence="6" id="KW-0411">Iron-sulfur</keyword>
<feature type="non-terminal residue" evidence="7">
    <location>
        <position position="181"/>
    </location>
</feature>
<evidence type="ECO:0000256" key="1">
    <source>
        <dbReference type="ARBA" id="ARBA00001966"/>
    </source>
</evidence>
<dbReference type="PANTHER" id="PTHR30352:SF22">
    <property type="entry name" value="PYRUVATE FORMATE-LYASE ACTIVATING ENZYME HOMOLOG"/>
    <property type="match status" value="1"/>
</dbReference>
<keyword evidence="5" id="KW-0408">Iron</keyword>
<keyword evidence="3" id="KW-0949">S-adenosyl-L-methionine</keyword>
<evidence type="ECO:0000256" key="6">
    <source>
        <dbReference type="ARBA" id="ARBA00023014"/>
    </source>
</evidence>
<keyword evidence="2" id="KW-0004">4Fe-4S</keyword>
<keyword evidence="4" id="KW-0479">Metal-binding</keyword>
<comment type="caution">
    <text evidence="7">The sequence shown here is derived from an EMBL/GenBank/DDBJ whole genome shotgun (WGS) entry which is preliminary data.</text>
</comment>
<organism evidence="7">
    <name type="scientific">marine sediment metagenome</name>
    <dbReference type="NCBI Taxonomy" id="412755"/>
    <lineage>
        <taxon>unclassified sequences</taxon>
        <taxon>metagenomes</taxon>
        <taxon>ecological metagenomes</taxon>
    </lineage>
</organism>
<reference evidence="7" key="1">
    <citation type="journal article" date="2014" name="Front. Microbiol.">
        <title>High frequency of phylogenetically diverse reductive dehalogenase-homologous genes in deep subseafloor sedimentary metagenomes.</title>
        <authorList>
            <person name="Kawai M."/>
            <person name="Futagami T."/>
            <person name="Toyoda A."/>
            <person name="Takaki Y."/>
            <person name="Nishi S."/>
            <person name="Hori S."/>
            <person name="Arai W."/>
            <person name="Tsubouchi T."/>
            <person name="Morono Y."/>
            <person name="Uchiyama I."/>
            <person name="Ito T."/>
            <person name="Fujiyama A."/>
            <person name="Inagaki F."/>
            <person name="Takami H."/>
        </authorList>
    </citation>
    <scope>NUCLEOTIDE SEQUENCE</scope>
    <source>
        <strain evidence="7">Expedition CK06-06</strain>
    </source>
</reference>
<comment type="cofactor">
    <cofactor evidence="1">
        <name>[4Fe-4S] cluster</name>
        <dbReference type="ChEBI" id="CHEBI:49883"/>
    </cofactor>
</comment>
<dbReference type="GO" id="GO:0046872">
    <property type="term" value="F:metal ion binding"/>
    <property type="evidence" value="ECO:0007669"/>
    <property type="project" value="UniProtKB-KW"/>
</dbReference>
<dbReference type="PANTHER" id="PTHR30352">
    <property type="entry name" value="PYRUVATE FORMATE-LYASE-ACTIVATING ENZYME"/>
    <property type="match status" value="1"/>
</dbReference>
<evidence type="ECO:0000256" key="4">
    <source>
        <dbReference type="ARBA" id="ARBA00022723"/>
    </source>
</evidence>
<proteinExistence type="predicted"/>
<protein>
    <recommendedName>
        <fullName evidence="8">Radical SAM core domain-containing protein</fullName>
    </recommendedName>
</protein>
<evidence type="ECO:0000313" key="7">
    <source>
        <dbReference type="EMBL" id="GAF73623.1"/>
    </source>
</evidence>
<sequence>MIRYLSAPRSKEGTCQGCGKSSPLIAANLGECLDCIRQQPEAVLPHLKAVHAEARRQFGLPVEPPQAADGVPCTFCANECRIPEGELGYCGLRSNRGGKLAHLGGTAASGILEWYYDALPTNCVAEWVCAERESRGFKNLAVFYGACSFDCLFCQNWHYRTLAHRLAPAMSAQELADCVDE</sequence>
<dbReference type="InterPro" id="IPR034457">
    <property type="entry name" value="Organic_radical-activating"/>
</dbReference>
<evidence type="ECO:0000256" key="2">
    <source>
        <dbReference type="ARBA" id="ARBA00022485"/>
    </source>
</evidence>
<accession>X0RXV6</accession>
<dbReference type="EMBL" id="BARS01008077">
    <property type="protein sequence ID" value="GAF73623.1"/>
    <property type="molecule type" value="Genomic_DNA"/>
</dbReference>
<dbReference type="AlphaFoldDB" id="X0RXV6"/>
<dbReference type="GO" id="GO:0051539">
    <property type="term" value="F:4 iron, 4 sulfur cluster binding"/>
    <property type="evidence" value="ECO:0007669"/>
    <property type="project" value="UniProtKB-KW"/>
</dbReference>
<evidence type="ECO:0000256" key="5">
    <source>
        <dbReference type="ARBA" id="ARBA00023004"/>
    </source>
</evidence>
<name>X0RXV6_9ZZZZ</name>
<evidence type="ECO:0008006" key="8">
    <source>
        <dbReference type="Google" id="ProtNLM"/>
    </source>
</evidence>
<evidence type="ECO:0000256" key="3">
    <source>
        <dbReference type="ARBA" id="ARBA00022691"/>
    </source>
</evidence>